<dbReference type="AlphaFoldDB" id="A0A075FHM4"/>
<proteinExistence type="predicted"/>
<sequence>MQDPNPLPWGALDRFQAQFIVRKNTGSSGINYTAKTSLKTKGHFGSKVITKVEWNGYGDLATKLNSDSELNEMIAKQTIKDATIYVEPTDTAIRIRGKWDNHISFGITKELFEIYDRIAGHIKSV</sequence>
<accession>A0A075FHM4</accession>
<organism evidence="1">
    <name type="scientific">uncultured marine thaumarchaeote AD1000_06_F06</name>
    <dbReference type="NCBI Taxonomy" id="1455885"/>
    <lineage>
        <taxon>Archaea</taxon>
        <taxon>Nitrososphaerota</taxon>
        <taxon>environmental samples</taxon>
    </lineage>
</organism>
<name>A0A075FHM4_9ARCH</name>
<reference evidence="1" key="1">
    <citation type="journal article" date="2014" name="Genome Biol. Evol.">
        <title>Pangenome evidence for extensive interdomain horizontal transfer affecting lineage core and shell genes in uncultured planktonic thaumarchaeota and euryarchaeota.</title>
        <authorList>
            <person name="Deschamps P."/>
            <person name="Zivanovic Y."/>
            <person name="Moreira D."/>
            <person name="Rodriguez-Valera F."/>
            <person name="Lopez-Garcia P."/>
        </authorList>
    </citation>
    <scope>NUCLEOTIDE SEQUENCE</scope>
</reference>
<evidence type="ECO:0000313" key="1">
    <source>
        <dbReference type="EMBL" id="AIE90804.1"/>
    </source>
</evidence>
<protein>
    <submittedName>
        <fullName evidence="1">Uncharacterized protein</fullName>
    </submittedName>
</protein>
<dbReference type="EMBL" id="KF900318">
    <property type="protein sequence ID" value="AIE90804.1"/>
    <property type="molecule type" value="Genomic_DNA"/>
</dbReference>